<dbReference type="Gene3D" id="3.40.50.300">
    <property type="entry name" value="P-loop containing nucleotide triphosphate hydrolases"/>
    <property type="match status" value="1"/>
</dbReference>
<dbReference type="Pfam" id="PF03796">
    <property type="entry name" value="DnaB_C"/>
    <property type="match status" value="1"/>
</dbReference>
<evidence type="ECO:0000259" key="12">
    <source>
        <dbReference type="PROSITE" id="PS51199"/>
    </source>
</evidence>
<dbReference type="RefSeq" id="WP_153438697.1">
    <property type="nucleotide sequence ID" value="NZ_WIWF01000086.1"/>
</dbReference>
<evidence type="ECO:0000256" key="4">
    <source>
        <dbReference type="ARBA" id="ARBA00022741"/>
    </source>
</evidence>
<evidence type="ECO:0000256" key="8">
    <source>
        <dbReference type="ARBA" id="ARBA00023125"/>
    </source>
</evidence>
<dbReference type="GO" id="GO:0003677">
    <property type="term" value="F:DNA binding"/>
    <property type="evidence" value="ECO:0007669"/>
    <property type="project" value="UniProtKB-KW"/>
</dbReference>
<dbReference type="PROSITE" id="PS51199">
    <property type="entry name" value="SF4_HELICASE"/>
    <property type="match status" value="1"/>
</dbReference>
<dbReference type="GO" id="GO:1990077">
    <property type="term" value="C:primosome complex"/>
    <property type="evidence" value="ECO:0007669"/>
    <property type="project" value="UniProtKB-KW"/>
</dbReference>
<evidence type="ECO:0000256" key="1">
    <source>
        <dbReference type="ARBA" id="ARBA00008428"/>
    </source>
</evidence>
<dbReference type="SMART" id="SM00382">
    <property type="entry name" value="AAA"/>
    <property type="match status" value="1"/>
</dbReference>
<dbReference type="PANTHER" id="PTHR30153">
    <property type="entry name" value="REPLICATIVE DNA HELICASE DNAB"/>
    <property type="match status" value="1"/>
</dbReference>
<organism evidence="13 14">
    <name type="scientific">Pseudomonas helleri</name>
    <dbReference type="NCBI Taxonomy" id="1608996"/>
    <lineage>
        <taxon>Bacteria</taxon>
        <taxon>Pseudomonadati</taxon>
        <taxon>Pseudomonadota</taxon>
        <taxon>Gammaproteobacteria</taxon>
        <taxon>Pseudomonadales</taxon>
        <taxon>Pseudomonadaceae</taxon>
        <taxon>Pseudomonas</taxon>
    </lineage>
</organism>
<comment type="caution">
    <text evidence="13">The sequence shown here is derived from an EMBL/GenBank/DDBJ whole genome shotgun (WGS) entry which is preliminary data.</text>
</comment>
<comment type="similarity">
    <text evidence="1">Belongs to the helicase family. DnaB subfamily.</text>
</comment>
<dbReference type="InterPro" id="IPR003593">
    <property type="entry name" value="AAA+_ATPase"/>
</dbReference>
<evidence type="ECO:0000256" key="9">
    <source>
        <dbReference type="ARBA" id="ARBA00023235"/>
    </source>
</evidence>
<dbReference type="GO" id="GO:0005524">
    <property type="term" value="F:ATP binding"/>
    <property type="evidence" value="ECO:0007669"/>
    <property type="project" value="UniProtKB-KW"/>
</dbReference>
<reference evidence="13 14" key="1">
    <citation type="submission" date="2019-10" db="EMBL/GenBank/DDBJ databases">
        <title>Evaluation of single-gene subtyping targets for Pseudomonas.</title>
        <authorList>
            <person name="Reichler S.J."/>
            <person name="Orsi R.H."/>
            <person name="Wiedmann M."/>
            <person name="Martin N.H."/>
            <person name="Murphy S.I."/>
        </authorList>
    </citation>
    <scope>NUCLEOTIDE SEQUENCE [LARGE SCALE GENOMIC DNA]</scope>
    <source>
        <strain evidence="13 14">FSL R10-2932</strain>
    </source>
</reference>
<comment type="catalytic activity">
    <reaction evidence="11">
        <text>ATP + H2O = ADP + phosphate + H(+)</text>
        <dbReference type="Rhea" id="RHEA:13065"/>
        <dbReference type="ChEBI" id="CHEBI:15377"/>
        <dbReference type="ChEBI" id="CHEBI:15378"/>
        <dbReference type="ChEBI" id="CHEBI:30616"/>
        <dbReference type="ChEBI" id="CHEBI:43474"/>
        <dbReference type="ChEBI" id="CHEBI:456216"/>
        <dbReference type="EC" id="5.6.2.3"/>
    </reaction>
</comment>
<proteinExistence type="inferred from homology"/>
<dbReference type="GO" id="GO:0043139">
    <property type="term" value="F:5'-3' DNA helicase activity"/>
    <property type="evidence" value="ECO:0007669"/>
    <property type="project" value="UniProtKB-EC"/>
</dbReference>
<evidence type="ECO:0000256" key="7">
    <source>
        <dbReference type="ARBA" id="ARBA00022840"/>
    </source>
</evidence>
<dbReference type="CDD" id="cd00984">
    <property type="entry name" value="DnaB_C"/>
    <property type="match status" value="1"/>
</dbReference>
<evidence type="ECO:0000256" key="6">
    <source>
        <dbReference type="ARBA" id="ARBA00022806"/>
    </source>
</evidence>
<dbReference type="AlphaFoldDB" id="A0A7X1WXN7"/>
<feature type="domain" description="SF4 helicase" evidence="12">
    <location>
        <begin position="170"/>
        <end position="434"/>
    </location>
</feature>
<keyword evidence="2" id="KW-0639">Primosome</keyword>
<keyword evidence="9" id="KW-0413">Isomerase</keyword>
<keyword evidence="6" id="KW-0347">Helicase</keyword>
<evidence type="ECO:0000313" key="13">
    <source>
        <dbReference type="EMBL" id="MQT76393.1"/>
    </source>
</evidence>
<dbReference type="Proteomes" id="UP000447574">
    <property type="component" value="Unassembled WGS sequence"/>
</dbReference>
<dbReference type="GO" id="GO:0016787">
    <property type="term" value="F:hydrolase activity"/>
    <property type="evidence" value="ECO:0007669"/>
    <property type="project" value="UniProtKB-KW"/>
</dbReference>
<evidence type="ECO:0000256" key="10">
    <source>
        <dbReference type="ARBA" id="ARBA00044969"/>
    </source>
</evidence>
<dbReference type="InterPro" id="IPR007693">
    <property type="entry name" value="DNA_helicase_DnaB-like_N"/>
</dbReference>
<gene>
    <name evidence="13" type="ORF">GHO37_19085</name>
</gene>
<dbReference type="PANTHER" id="PTHR30153:SF2">
    <property type="entry name" value="REPLICATIVE DNA HELICASE"/>
    <property type="match status" value="1"/>
</dbReference>
<evidence type="ECO:0000256" key="3">
    <source>
        <dbReference type="ARBA" id="ARBA00022705"/>
    </source>
</evidence>
<keyword evidence="4" id="KW-0547">Nucleotide-binding</keyword>
<accession>A0A7X1WXN7</accession>
<keyword evidence="3" id="KW-0235">DNA replication</keyword>
<dbReference type="EC" id="5.6.2.3" evidence="10"/>
<dbReference type="InterPro" id="IPR016136">
    <property type="entry name" value="DNA_helicase_N/primase_C"/>
</dbReference>
<dbReference type="InterPro" id="IPR036185">
    <property type="entry name" value="DNA_heli_DnaB-like_N_sf"/>
</dbReference>
<protein>
    <recommendedName>
        <fullName evidence="10">DNA 5'-3' helicase</fullName>
        <ecNumber evidence="10">5.6.2.3</ecNumber>
    </recommendedName>
</protein>
<dbReference type="EMBL" id="WIWF01000086">
    <property type="protein sequence ID" value="MQT76393.1"/>
    <property type="molecule type" value="Genomic_DNA"/>
</dbReference>
<dbReference type="GO" id="GO:0005829">
    <property type="term" value="C:cytosol"/>
    <property type="evidence" value="ECO:0007669"/>
    <property type="project" value="TreeGrafter"/>
</dbReference>
<dbReference type="SUPFAM" id="SSF52540">
    <property type="entry name" value="P-loop containing nucleoside triphosphate hydrolases"/>
    <property type="match status" value="1"/>
</dbReference>
<evidence type="ECO:0000256" key="5">
    <source>
        <dbReference type="ARBA" id="ARBA00022801"/>
    </source>
</evidence>
<keyword evidence="8" id="KW-0238">DNA-binding</keyword>
<dbReference type="GO" id="GO:0006269">
    <property type="term" value="P:DNA replication, synthesis of primer"/>
    <property type="evidence" value="ECO:0007669"/>
    <property type="project" value="UniProtKB-KW"/>
</dbReference>
<keyword evidence="7" id="KW-0067">ATP-binding</keyword>
<dbReference type="SUPFAM" id="SSF48024">
    <property type="entry name" value="N-terminal domain of DnaB helicase"/>
    <property type="match status" value="1"/>
</dbReference>
<dbReference type="InterPro" id="IPR027417">
    <property type="entry name" value="P-loop_NTPase"/>
</dbReference>
<sequence length="455" mass="49243">MSRELFSLEAEHGVLGAMMKDTSLLDSISNKVTAADFYYLKTAAMYQVILDCHASGEPIDPVTVGTFRERLPNGESTLAYAVEIAMNVPSAANWASYARTVRERAVLRRLVDAADSVRDSATENLPLAQIIASAQQAMADLRDLDDGEPDYKRIDEIIEKNIDTIDAKHNGRQESGLSSGLPDLDKLTRGLRPRTVTVVAGLPGSGKTTLGLQIAQHIAISGAGTALVFSLEMPEEELGQRVLASLGSVDIGRLDSGTDMQDGDWAGLTAAVAKIKGKPLYVCDRPGMTPARIRSVARQVQRDHGLDVLMVDYLGLVPGDAKGRSRAEEVGKITKAMVNLAKELGVPVILLSQLNRESTKRVGKKPVSSDLRDSGEIEADAHCILMVHRDMDTEQGQNGVTEILMTKCRHAPVGSCLVQQQGLFSRFVSFAGTREANQDEYDAGRDFSGKFSRGF</sequence>
<keyword evidence="5" id="KW-0378">Hydrolase</keyword>
<evidence type="ECO:0000256" key="11">
    <source>
        <dbReference type="ARBA" id="ARBA00048954"/>
    </source>
</evidence>
<dbReference type="Pfam" id="PF00772">
    <property type="entry name" value="DnaB"/>
    <property type="match status" value="1"/>
</dbReference>
<dbReference type="Gene3D" id="1.10.860.10">
    <property type="entry name" value="DNAb Helicase, Chain A"/>
    <property type="match status" value="1"/>
</dbReference>
<name>A0A7X1WXN7_9PSED</name>
<dbReference type="InterPro" id="IPR007694">
    <property type="entry name" value="DNA_helicase_DnaB-like_C"/>
</dbReference>
<evidence type="ECO:0000256" key="2">
    <source>
        <dbReference type="ARBA" id="ARBA00022515"/>
    </source>
</evidence>
<evidence type="ECO:0000313" key="14">
    <source>
        <dbReference type="Proteomes" id="UP000447574"/>
    </source>
</evidence>